<evidence type="ECO:0000256" key="8">
    <source>
        <dbReference type="HAMAP-Rule" id="MF_00054"/>
    </source>
</evidence>
<dbReference type="SMART" id="SM00889">
    <property type="entry name" value="EFG_IV"/>
    <property type="match status" value="1"/>
</dbReference>
<dbReference type="NCBIfam" id="TIGR00484">
    <property type="entry name" value="EF-G"/>
    <property type="match status" value="1"/>
</dbReference>
<sequence>MAKDLKFLRNIGIMAHIDAGKTTTSERILYYTGISHKIGEVHDGAATMDWMEQEQERGITITSAATTTKWKYPTDQGVALPSSKEYQINLIDTPGHVDFTVEVERSLRVLDGAVALFCAVSGVEPQSETVWRQADKYGVPRICFVNKMDRAGADFFKAILEIKEKLGAKPVPLQIPIGAEDTFKGVVDLITNQAIVWNEEDQGMTYKVIEIPEDLQEVVAEYRQNLIEQVAAYDDALMEKFFEDENSITKEEMMAAIRKAVINMDFSPVLCGSAFKNKGVQALLDAVIAYLPSPMDLPPVKGLDPDTEEEIIRNPDSKEPFAALAFKIATDPFVGRLAFMRVYSGTLDSGSYVFNTRTSKKERISRLMQMHSNKQNPIDRVEAGDICAGVGFKDIKTGDTLCDEKNKIVLETMTFPEPVIGYAIEPKTQADVDKLGMAIAKLVEEDPTLHVHTDQETGQTILRGMGELHLEIIIDRMRREFKVEINQGAPQVAYKEALFAKVEHKEVFKKQTGGKGKFADIVFELGPKDPDPETGEIKGGLDFVNGIVGGVIPKEFIPAIQKGFQESMKNGPLAGYPIESMKVRLFHGSFHDVDSDALAFELAARIGFKEAARKCKPQLLEPIMAVEVVTPDEFTGPVTGDLNRRRGLMKGMDTKGNATVVKASVPLSELFGYVTDLRTITSGRAAASLTFSHYEPIPNNIAEGVIAKVKGEKS</sequence>
<evidence type="ECO:0000256" key="1">
    <source>
        <dbReference type="ARBA" id="ARBA00005870"/>
    </source>
</evidence>
<dbReference type="Pfam" id="PF00009">
    <property type="entry name" value="GTP_EFTU"/>
    <property type="match status" value="1"/>
</dbReference>
<dbReference type="CDD" id="cd01434">
    <property type="entry name" value="EFG_mtEFG1_IV"/>
    <property type="match status" value="1"/>
</dbReference>
<protein>
    <recommendedName>
        <fullName evidence="2 8">Elongation factor G</fullName>
        <shortName evidence="8">EF-G</shortName>
    </recommendedName>
</protein>
<dbReference type="Pfam" id="PF14492">
    <property type="entry name" value="EFG_III"/>
    <property type="match status" value="1"/>
</dbReference>
<evidence type="ECO:0000313" key="11">
    <source>
        <dbReference type="Proteomes" id="UP000199663"/>
    </source>
</evidence>
<name>A0A1H3MCK9_9BACT</name>
<feature type="binding site" evidence="8">
    <location>
        <begin position="15"/>
        <end position="22"/>
    </location>
    <ligand>
        <name>GTP</name>
        <dbReference type="ChEBI" id="CHEBI:37565"/>
    </ligand>
</feature>
<dbReference type="EMBL" id="FNQC01000002">
    <property type="protein sequence ID" value="SDY74460.1"/>
    <property type="molecule type" value="Genomic_DNA"/>
</dbReference>
<dbReference type="PROSITE" id="PS00301">
    <property type="entry name" value="G_TR_1"/>
    <property type="match status" value="1"/>
</dbReference>
<dbReference type="Gene3D" id="2.40.30.10">
    <property type="entry name" value="Translation factors"/>
    <property type="match status" value="1"/>
</dbReference>
<keyword evidence="5 8" id="KW-0648">Protein biosynthesis</keyword>
<dbReference type="CDD" id="cd04088">
    <property type="entry name" value="EFG_mtEFG_II"/>
    <property type="match status" value="1"/>
</dbReference>
<dbReference type="NCBIfam" id="TIGR00231">
    <property type="entry name" value="small_GTP"/>
    <property type="match status" value="1"/>
</dbReference>
<dbReference type="InterPro" id="IPR005517">
    <property type="entry name" value="Transl_elong_EFG/EF2_IV"/>
</dbReference>
<dbReference type="SUPFAM" id="SSF52540">
    <property type="entry name" value="P-loop containing nucleoside triphosphate hydrolases"/>
    <property type="match status" value="1"/>
</dbReference>
<evidence type="ECO:0000256" key="7">
    <source>
        <dbReference type="ARBA" id="ARBA00024731"/>
    </source>
</evidence>
<dbReference type="HAMAP" id="MF_00054_B">
    <property type="entry name" value="EF_G_EF_2_B"/>
    <property type="match status" value="1"/>
</dbReference>
<dbReference type="SMART" id="SM00838">
    <property type="entry name" value="EFG_C"/>
    <property type="match status" value="1"/>
</dbReference>
<dbReference type="InterPro" id="IPR009022">
    <property type="entry name" value="EFG_III"/>
</dbReference>
<dbReference type="InterPro" id="IPR047872">
    <property type="entry name" value="EFG_IV"/>
</dbReference>
<dbReference type="PANTHER" id="PTHR43261:SF1">
    <property type="entry name" value="RIBOSOME-RELEASING FACTOR 2, MITOCHONDRIAL"/>
    <property type="match status" value="1"/>
</dbReference>
<gene>
    <name evidence="8" type="primary">fusA</name>
    <name evidence="10" type="ORF">SAMN05444412_102443</name>
</gene>
<dbReference type="InterPro" id="IPR031157">
    <property type="entry name" value="G_TR_CS"/>
</dbReference>
<proteinExistence type="inferred from homology"/>
<feature type="binding site" evidence="8">
    <location>
        <begin position="92"/>
        <end position="96"/>
    </location>
    <ligand>
        <name>GTP</name>
        <dbReference type="ChEBI" id="CHEBI:37565"/>
    </ligand>
</feature>
<evidence type="ECO:0000259" key="9">
    <source>
        <dbReference type="PROSITE" id="PS51722"/>
    </source>
</evidence>
<dbReference type="InterPro" id="IPR014721">
    <property type="entry name" value="Ribsml_uS5_D2-typ_fold_subgr"/>
</dbReference>
<dbReference type="Pfam" id="PF00679">
    <property type="entry name" value="EFG_C"/>
    <property type="match status" value="1"/>
</dbReference>
<dbReference type="InterPro" id="IPR005225">
    <property type="entry name" value="Small_GTP-bd"/>
</dbReference>
<evidence type="ECO:0000313" key="10">
    <source>
        <dbReference type="EMBL" id="SDY74460.1"/>
    </source>
</evidence>
<evidence type="ECO:0000256" key="2">
    <source>
        <dbReference type="ARBA" id="ARBA00017872"/>
    </source>
</evidence>
<dbReference type="SUPFAM" id="SSF54211">
    <property type="entry name" value="Ribosomal protein S5 domain 2-like"/>
    <property type="match status" value="1"/>
</dbReference>
<dbReference type="InterPro" id="IPR004540">
    <property type="entry name" value="Transl_elong_EFG/EF2"/>
</dbReference>
<dbReference type="SUPFAM" id="SSF54980">
    <property type="entry name" value="EF-G C-terminal domain-like"/>
    <property type="match status" value="2"/>
</dbReference>
<accession>A0A1H3MCK9</accession>
<evidence type="ECO:0000256" key="5">
    <source>
        <dbReference type="ARBA" id="ARBA00022917"/>
    </source>
</evidence>
<feature type="binding site" evidence="8">
    <location>
        <begin position="146"/>
        <end position="149"/>
    </location>
    <ligand>
        <name>GTP</name>
        <dbReference type="ChEBI" id="CHEBI:37565"/>
    </ligand>
</feature>
<evidence type="ECO:0000256" key="3">
    <source>
        <dbReference type="ARBA" id="ARBA00022741"/>
    </source>
</evidence>
<dbReference type="GO" id="GO:0003746">
    <property type="term" value="F:translation elongation factor activity"/>
    <property type="evidence" value="ECO:0007669"/>
    <property type="project" value="UniProtKB-KW"/>
</dbReference>
<dbReference type="InterPro" id="IPR020568">
    <property type="entry name" value="Ribosomal_Su5_D2-typ_SF"/>
</dbReference>
<dbReference type="Gene3D" id="3.30.70.240">
    <property type="match status" value="1"/>
</dbReference>
<dbReference type="Pfam" id="PF03764">
    <property type="entry name" value="EFG_IV"/>
    <property type="match status" value="1"/>
</dbReference>
<keyword evidence="6 8" id="KW-0342">GTP-binding</keyword>
<dbReference type="InterPro" id="IPR041095">
    <property type="entry name" value="EFG_II"/>
</dbReference>
<comment type="similarity">
    <text evidence="1 8">Belongs to the TRAFAC class translation factor GTPase superfamily. Classic translation factor GTPase family. EF-G/EF-2 subfamily.</text>
</comment>
<dbReference type="RefSeq" id="WP_022582111.1">
    <property type="nucleotide sequence ID" value="NZ_FNQC01000002.1"/>
</dbReference>
<dbReference type="InterPro" id="IPR000640">
    <property type="entry name" value="EFG_V-like"/>
</dbReference>
<dbReference type="PRINTS" id="PR00315">
    <property type="entry name" value="ELONGATNFCT"/>
</dbReference>
<feature type="domain" description="Tr-type G" evidence="9">
    <location>
        <begin position="6"/>
        <end position="295"/>
    </location>
</feature>
<comment type="function">
    <text evidence="7 8">Catalyzes the GTP-dependent ribosomal translocation step during translation elongation. During this step, the ribosome changes from the pre-translocational (PRE) to the post-translocational (POST) state as the newly formed A-site-bound peptidyl-tRNA and P-site-bound deacylated tRNA move to the P and E sites, respectively. Catalyzes the coordinated movement of the two tRNA molecules, the mRNA and conformational changes in the ribosome.</text>
</comment>
<dbReference type="Gene3D" id="3.30.70.870">
    <property type="entry name" value="Elongation Factor G (Translational Gtpase), domain 3"/>
    <property type="match status" value="1"/>
</dbReference>
<keyword evidence="4 8" id="KW-0251">Elongation factor</keyword>
<dbReference type="CDD" id="cd01886">
    <property type="entry name" value="EF-G"/>
    <property type="match status" value="1"/>
</dbReference>
<dbReference type="InterPro" id="IPR035647">
    <property type="entry name" value="EFG_III/V"/>
</dbReference>
<dbReference type="CDD" id="cd03713">
    <property type="entry name" value="EFG_mtEFG_C"/>
    <property type="match status" value="1"/>
</dbReference>
<dbReference type="Pfam" id="PF03144">
    <property type="entry name" value="GTP_EFTU_D2"/>
    <property type="match status" value="1"/>
</dbReference>
<dbReference type="InterPro" id="IPR000795">
    <property type="entry name" value="T_Tr_GTP-bd_dom"/>
</dbReference>
<comment type="caution">
    <text evidence="10">The sequence shown here is derived from an EMBL/GenBank/DDBJ whole genome shotgun (WGS) entry which is preliminary data.</text>
</comment>
<dbReference type="CDD" id="cd16262">
    <property type="entry name" value="EFG_III"/>
    <property type="match status" value="1"/>
</dbReference>
<reference evidence="10 11" key="1">
    <citation type="submission" date="2016-10" db="EMBL/GenBank/DDBJ databases">
        <authorList>
            <person name="Varghese N."/>
            <person name="Submissions S."/>
        </authorList>
    </citation>
    <scope>NUCLEOTIDE SEQUENCE [LARGE SCALE GENOMIC DNA]</scope>
    <source>
        <strain evidence="10 11">DSM 17997</strain>
    </source>
</reference>
<comment type="subcellular location">
    <subcellularLocation>
        <location evidence="8">Cytoplasm</location>
    </subcellularLocation>
</comment>
<dbReference type="PANTHER" id="PTHR43261">
    <property type="entry name" value="TRANSLATION ELONGATION FACTOR G-RELATED"/>
    <property type="match status" value="1"/>
</dbReference>
<keyword evidence="8" id="KW-0963">Cytoplasm</keyword>
<dbReference type="Gene3D" id="3.40.50.300">
    <property type="entry name" value="P-loop containing nucleotide triphosphate hydrolases"/>
    <property type="match status" value="1"/>
</dbReference>
<dbReference type="NCBIfam" id="NF009381">
    <property type="entry name" value="PRK12740.1-5"/>
    <property type="match status" value="1"/>
</dbReference>
<dbReference type="InterPro" id="IPR009000">
    <property type="entry name" value="Transl_B-barrel_sf"/>
</dbReference>
<keyword evidence="11" id="KW-1185">Reference proteome</keyword>
<evidence type="ECO:0000256" key="4">
    <source>
        <dbReference type="ARBA" id="ARBA00022768"/>
    </source>
</evidence>
<keyword evidence="3 8" id="KW-0547">Nucleotide-binding</keyword>
<evidence type="ECO:0000256" key="6">
    <source>
        <dbReference type="ARBA" id="ARBA00023134"/>
    </source>
</evidence>
<dbReference type="Gene3D" id="3.30.230.10">
    <property type="match status" value="1"/>
</dbReference>
<dbReference type="SUPFAM" id="SSF50447">
    <property type="entry name" value="Translation proteins"/>
    <property type="match status" value="1"/>
</dbReference>
<dbReference type="PROSITE" id="PS51722">
    <property type="entry name" value="G_TR_2"/>
    <property type="match status" value="1"/>
</dbReference>
<dbReference type="Proteomes" id="UP000199663">
    <property type="component" value="Unassembled WGS sequence"/>
</dbReference>
<dbReference type="InterPro" id="IPR004161">
    <property type="entry name" value="EFTu-like_2"/>
</dbReference>
<organism evidence="10 11">
    <name type="scientific">Rhodonellum ikkaensis</name>
    <dbReference type="NCBI Taxonomy" id="336829"/>
    <lineage>
        <taxon>Bacteria</taxon>
        <taxon>Pseudomonadati</taxon>
        <taxon>Bacteroidota</taxon>
        <taxon>Cytophagia</taxon>
        <taxon>Cytophagales</taxon>
        <taxon>Cytophagaceae</taxon>
        <taxon>Rhodonellum</taxon>
    </lineage>
</organism>
<dbReference type="InterPro" id="IPR027417">
    <property type="entry name" value="P-loop_NTPase"/>
</dbReference>
<dbReference type="InterPro" id="IPR035649">
    <property type="entry name" value="EFG_V"/>
</dbReference>